<dbReference type="Proteomes" id="UP000642809">
    <property type="component" value="Unassembled WGS sequence"/>
</dbReference>
<evidence type="ECO:0000313" key="2">
    <source>
        <dbReference type="EMBL" id="GHB44501.1"/>
    </source>
</evidence>
<comment type="caution">
    <text evidence="2">The sequence shown here is derived from an EMBL/GenBank/DDBJ whole genome shotgun (WGS) entry which is preliminary data.</text>
</comment>
<evidence type="ECO:0000256" key="1">
    <source>
        <dbReference type="SAM" id="Coils"/>
    </source>
</evidence>
<protein>
    <submittedName>
        <fullName evidence="2">Uncharacterized protein</fullName>
    </submittedName>
</protein>
<evidence type="ECO:0000313" key="3">
    <source>
        <dbReference type="Proteomes" id="UP000642809"/>
    </source>
</evidence>
<dbReference type="EMBL" id="BMYF01000017">
    <property type="protein sequence ID" value="GHB44501.1"/>
    <property type="molecule type" value="Genomic_DNA"/>
</dbReference>
<keyword evidence="3" id="KW-1185">Reference proteome</keyword>
<reference evidence="2" key="2">
    <citation type="submission" date="2020-09" db="EMBL/GenBank/DDBJ databases">
        <authorList>
            <person name="Sun Q."/>
            <person name="Kim S."/>
        </authorList>
    </citation>
    <scope>NUCLEOTIDE SEQUENCE</scope>
    <source>
        <strain evidence="2">KCTC 23224</strain>
    </source>
</reference>
<accession>A0A8J3G634</accession>
<keyword evidence="1" id="KW-0175">Coiled coil</keyword>
<sequence>MVCSFVRYSDTPVDRETGEDVMTFLLPKTHSLASAPNYHCYIRSEDQIKINDFLKVIFNLDLDRWYIKGMKMGMQQKEVLESFIVSRKLTNLLNDNETLKKRQYREELQLLEERKELLRQRCYYRNQRLEFDPQKYLVNT</sequence>
<gene>
    <name evidence="2" type="ORF">GCM10008106_26970</name>
</gene>
<reference evidence="2" key="1">
    <citation type="journal article" date="2014" name="Int. J. Syst. Evol. Microbiol.">
        <title>Complete genome sequence of Corynebacterium casei LMG S-19264T (=DSM 44701T), isolated from a smear-ripened cheese.</title>
        <authorList>
            <consortium name="US DOE Joint Genome Institute (JGI-PGF)"/>
            <person name="Walter F."/>
            <person name="Albersmeier A."/>
            <person name="Kalinowski J."/>
            <person name="Ruckert C."/>
        </authorList>
    </citation>
    <scope>NUCLEOTIDE SEQUENCE</scope>
    <source>
        <strain evidence="2">KCTC 23224</strain>
    </source>
</reference>
<proteinExistence type="predicted"/>
<dbReference type="AlphaFoldDB" id="A0A8J3G634"/>
<feature type="coiled-coil region" evidence="1">
    <location>
        <begin position="94"/>
        <end position="121"/>
    </location>
</feature>
<organism evidence="2 3">
    <name type="scientific">Mongoliitalea lutea</name>
    <dbReference type="NCBI Taxonomy" id="849756"/>
    <lineage>
        <taxon>Bacteria</taxon>
        <taxon>Pseudomonadati</taxon>
        <taxon>Bacteroidota</taxon>
        <taxon>Cytophagia</taxon>
        <taxon>Cytophagales</taxon>
        <taxon>Cyclobacteriaceae</taxon>
        <taxon>Mongoliitalea</taxon>
    </lineage>
</organism>
<name>A0A8J3G634_9BACT</name>